<dbReference type="PANTHER" id="PTHR44169">
    <property type="entry name" value="NADPH-DEPENDENT 1-ACYLDIHYDROXYACETONE PHOSPHATE REDUCTASE"/>
    <property type="match status" value="1"/>
</dbReference>
<keyword evidence="6" id="KW-1185">Reference proteome</keyword>
<dbReference type="SUPFAM" id="SSF51735">
    <property type="entry name" value="NAD(P)-binding Rossmann-fold domains"/>
    <property type="match status" value="1"/>
</dbReference>
<evidence type="ECO:0000256" key="4">
    <source>
        <dbReference type="RuleBase" id="RU000363"/>
    </source>
</evidence>
<protein>
    <submittedName>
        <fullName evidence="5">NAD(P)-binding protein</fullName>
    </submittedName>
</protein>
<dbReference type="InterPro" id="IPR002347">
    <property type="entry name" value="SDR_fam"/>
</dbReference>
<dbReference type="Pfam" id="PF00106">
    <property type="entry name" value="adh_short"/>
    <property type="match status" value="1"/>
</dbReference>
<evidence type="ECO:0000313" key="6">
    <source>
        <dbReference type="Proteomes" id="UP000054144"/>
    </source>
</evidence>
<keyword evidence="2" id="KW-0521">NADP</keyword>
<dbReference type="AlphaFoldDB" id="A0A0D7AHC8"/>
<sequence length="283" mass="31484">MSYDPSGQVVVITGCSEGGIGFALCEAFAARGCSVYATSRRLETMRNFTSPRIFARELDVCNDENIRTVITDIVKIEGRIDIFVNNAGSMRVGPLIDVPLEEVLAIFEVNIFAALRTARLIVPIMARQKRGLIVNVGSATGDLPTPWNGIYSASKAALHNLTEVLHMECKPFNIAVMLVTPGGVRSNISTNAAKTHDKLSSESLYTAFTPNIIKRLTASQNMDPMPAEEFAEKVADKCLDRNPPLRLLIGASAWVFRIWSWLPRWWAFEYFWNMYSEGVRTEC</sequence>
<dbReference type="Proteomes" id="UP000054144">
    <property type="component" value="Unassembled WGS sequence"/>
</dbReference>
<name>A0A0D7AHC8_9AGAR</name>
<dbReference type="GO" id="GO:0016491">
    <property type="term" value="F:oxidoreductase activity"/>
    <property type="evidence" value="ECO:0007669"/>
    <property type="project" value="UniProtKB-KW"/>
</dbReference>
<dbReference type="InterPro" id="IPR036291">
    <property type="entry name" value="NAD(P)-bd_dom_sf"/>
</dbReference>
<dbReference type="CDD" id="cd05374">
    <property type="entry name" value="17beta-HSD-like_SDR_c"/>
    <property type="match status" value="1"/>
</dbReference>
<evidence type="ECO:0000256" key="3">
    <source>
        <dbReference type="ARBA" id="ARBA00023002"/>
    </source>
</evidence>
<accession>A0A0D7AHC8</accession>
<dbReference type="PRINTS" id="PR00080">
    <property type="entry name" value="SDRFAMILY"/>
</dbReference>
<dbReference type="GO" id="GO:0005783">
    <property type="term" value="C:endoplasmic reticulum"/>
    <property type="evidence" value="ECO:0007669"/>
    <property type="project" value="TreeGrafter"/>
</dbReference>
<dbReference type="PROSITE" id="PS00061">
    <property type="entry name" value="ADH_SHORT"/>
    <property type="match status" value="1"/>
</dbReference>
<keyword evidence="3" id="KW-0560">Oxidoreductase</keyword>
<dbReference type="InterPro" id="IPR020904">
    <property type="entry name" value="Sc_DH/Rdtase_CS"/>
</dbReference>
<evidence type="ECO:0000313" key="5">
    <source>
        <dbReference type="EMBL" id="KIY51255.1"/>
    </source>
</evidence>
<organism evidence="5 6">
    <name type="scientific">Fistulina hepatica ATCC 64428</name>
    <dbReference type="NCBI Taxonomy" id="1128425"/>
    <lineage>
        <taxon>Eukaryota</taxon>
        <taxon>Fungi</taxon>
        <taxon>Dikarya</taxon>
        <taxon>Basidiomycota</taxon>
        <taxon>Agaricomycotina</taxon>
        <taxon>Agaricomycetes</taxon>
        <taxon>Agaricomycetidae</taxon>
        <taxon>Agaricales</taxon>
        <taxon>Fistulinaceae</taxon>
        <taxon>Fistulina</taxon>
    </lineage>
</organism>
<proteinExistence type="inferred from homology"/>
<dbReference type="Gene3D" id="3.40.50.720">
    <property type="entry name" value="NAD(P)-binding Rossmann-like Domain"/>
    <property type="match status" value="1"/>
</dbReference>
<dbReference type="OrthoDB" id="2102561at2759"/>
<gene>
    <name evidence="5" type="ORF">FISHEDRAFT_37620</name>
</gene>
<reference evidence="5 6" key="1">
    <citation type="journal article" date="2015" name="Fungal Genet. Biol.">
        <title>Evolution of novel wood decay mechanisms in Agaricales revealed by the genome sequences of Fistulina hepatica and Cylindrobasidium torrendii.</title>
        <authorList>
            <person name="Floudas D."/>
            <person name="Held B.W."/>
            <person name="Riley R."/>
            <person name="Nagy L.G."/>
            <person name="Koehler G."/>
            <person name="Ransdell A.S."/>
            <person name="Younus H."/>
            <person name="Chow J."/>
            <person name="Chiniquy J."/>
            <person name="Lipzen A."/>
            <person name="Tritt A."/>
            <person name="Sun H."/>
            <person name="Haridas S."/>
            <person name="LaButti K."/>
            <person name="Ohm R.A."/>
            <person name="Kues U."/>
            <person name="Blanchette R.A."/>
            <person name="Grigoriev I.V."/>
            <person name="Minto R.E."/>
            <person name="Hibbett D.S."/>
        </authorList>
    </citation>
    <scope>NUCLEOTIDE SEQUENCE [LARGE SCALE GENOMIC DNA]</scope>
    <source>
        <strain evidence="5 6">ATCC 64428</strain>
    </source>
</reference>
<evidence type="ECO:0000256" key="1">
    <source>
        <dbReference type="ARBA" id="ARBA00006484"/>
    </source>
</evidence>
<evidence type="ECO:0000256" key="2">
    <source>
        <dbReference type="ARBA" id="ARBA00022857"/>
    </source>
</evidence>
<dbReference type="PRINTS" id="PR00081">
    <property type="entry name" value="GDHRDH"/>
</dbReference>
<comment type="similarity">
    <text evidence="1 4">Belongs to the short-chain dehydrogenases/reductases (SDR) family.</text>
</comment>
<dbReference type="EMBL" id="KN881666">
    <property type="protein sequence ID" value="KIY51255.1"/>
    <property type="molecule type" value="Genomic_DNA"/>
</dbReference>
<dbReference type="FunFam" id="3.40.50.720:FF:000261">
    <property type="entry name" value="NADPH-dependent 1-acyldihydroxyacetone phosphate reductase"/>
    <property type="match status" value="1"/>
</dbReference>
<dbReference type="PANTHER" id="PTHR44169:SF6">
    <property type="entry name" value="NADPH-DEPENDENT 1-ACYLDIHYDROXYACETONE PHOSPHATE REDUCTASE"/>
    <property type="match status" value="1"/>
</dbReference>